<dbReference type="InterPro" id="IPR035423">
    <property type="entry name" value="M60-like_N"/>
</dbReference>
<proteinExistence type="inferred from homology"/>
<evidence type="ECO:0000313" key="4">
    <source>
        <dbReference type="Proteomes" id="UP001066276"/>
    </source>
</evidence>
<dbReference type="Gene3D" id="3.40.390.80">
    <property type="entry name" value="Peptidase M60, enhancin-like domain 2"/>
    <property type="match status" value="1"/>
</dbReference>
<feature type="domain" description="Peptidase M60" evidence="2">
    <location>
        <begin position="581"/>
        <end position="880"/>
    </location>
</feature>
<gene>
    <name evidence="3" type="ORF">NDU88_009315</name>
</gene>
<evidence type="ECO:0000256" key="1">
    <source>
        <dbReference type="ARBA" id="ARBA00009770"/>
    </source>
</evidence>
<dbReference type="InterPro" id="IPR029062">
    <property type="entry name" value="Class_I_gatase-like"/>
</dbReference>
<protein>
    <recommendedName>
        <fullName evidence="2">Peptidase M60 domain-containing protein</fullName>
    </recommendedName>
</protein>
<name>A0AAV7NYP0_PLEWA</name>
<dbReference type="AlphaFoldDB" id="A0AAV7NYP0"/>
<dbReference type="Gene3D" id="1.10.390.30">
    <property type="entry name" value="Peptidase M60, enhancin-like domain 3"/>
    <property type="match status" value="1"/>
</dbReference>
<dbReference type="Pfam" id="PF13402">
    <property type="entry name" value="Peptidase_M60"/>
    <property type="match status" value="1"/>
</dbReference>
<dbReference type="GO" id="GO:0005886">
    <property type="term" value="C:plasma membrane"/>
    <property type="evidence" value="ECO:0007669"/>
    <property type="project" value="TreeGrafter"/>
</dbReference>
<reference evidence="3" key="1">
    <citation type="journal article" date="2022" name="bioRxiv">
        <title>Sequencing and chromosome-scale assembly of the giantPleurodeles waltlgenome.</title>
        <authorList>
            <person name="Brown T."/>
            <person name="Elewa A."/>
            <person name="Iarovenko S."/>
            <person name="Subramanian E."/>
            <person name="Araus A.J."/>
            <person name="Petzold A."/>
            <person name="Susuki M."/>
            <person name="Suzuki K.-i.T."/>
            <person name="Hayashi T."/>
            <person name="Toyoda A."/>
            <person name="Oliveira C."/>
            <person name="Osipova E."/>
            <person name="Leigh N.D."/>
            <person name="Simon A."/>
            <person name="Yun M.H."/>
        </authorList>
    </citation>
    <scope>NUCLEOTIDE SEQUENCE</scope>
    <source>
        <strain evidence="3">20211129_DDA</strain>
        <tissue evidence="3">Liver</tissue>
    </source>
</reference>
<evidence type="ECO:0000259" key="2">
    <source>
        <dbReference type="PROSITE" id="PS51723"/>
    </source>
</evidence>
<dbReference type="GO" id="GO:0090314">
    <property type="term" value="P:positive regulation of protein targeting to membrane"/>
    <property type="evidence" value="ECO:0007669"/>
    <property type="project" value="TreeGrafter"/>
</dbReference>
<dbReference type="PANTHER" id="PTHR15730">
    <property type="entry name" value="EXPERIMENTAL AUTOIMMUNE PROSTATITIS ANTIGEN 2-RELATED"/>
    <property type="match status" value="1"/>
</dbReference>
<dbReference type="SUPFAM" id="SSF52317">
    <property type="entry name" value="Class I glutamine amidotransferase-like"/>
    <property type="match status" value="2"/>
</dbReference>
<organism evidence="3 4">
    <name type="scientific">Pleurodeles waltl</name>
    <name type="common">Iberian ribbed newt</name>
    <dbReference type="NCBI Taxonomy" id="8319"/>
    <lineage>
        <taxon>Eukaryota</taxon>
        <taxon>Metazoa</taxon>
        <taxon>Chordata</taxon>
        <taxon>Craniata</taxon>
        <taxon>Vertebrata</taxon>
        <taxon>Euteleostomi</taxon>
        <taxon>Amphibia</taxon>
        <taxon>Batrachia</taxon>
        <taxon>Caudata</taxon>
        <taxon>Salamandroidea</taxon>
        <taxon>Salamandridae</taxon>
        <taxon>Pleurodelinae</taxon>
        <taxon>Pleurodeles</taxon>
    </lineage>
</organism>
<dbReference type="InterPro" id="IPR051244">
    <property type="entry name" value="TCAF"/>
</dbReference>
<dbReference type="PROSITE" id="PS51723">
    <property type="entry name" value="PEPTIDASE_M60"/>
    <property type="match status" value="1"/>
</dbReference>
<dbReference type="InterPro" id="IPR031161">
    <property type="entry name" value="Peptidase_M60_dom"/>
</dbReference>
<dbReference type="SMART" id="SM01276">
    <property type="entry name" value="M60-like"/>
    <property type="match status" value="1"/>
</dbReference>
<dbReference type="Pfam" id="PF17291">
    <property type="entry name" value="M60-like_N"/>
    <property type="match status" value="1"/>
</dbReference>
<dbReference type="GO" id="GO:0044325">
    <property type="term" value="F:transmembrane transporter binding"/>
    <property type="evidence" value="ECO:0007669"/>
    <property type="project" value="TreeGrafter"/>
</dbReference>
<keyword evidence="4" id="KW-1185">Reference proteome</keyword>
<dbReference type="EMBL" id="JANPWB010000012">
    <property type="protein sequence ID" value="KAJ1121193.1"/>
    <property type="molecule type" value="Genomic_DNA"/>
</dbReference>
<sequence>MFKNRRSLAVTPIQVHISGAGGAPLHASQRYPLHSFLSLPSTAHLAVHAPKPKRNKNHFEMSLRESFGALTQGVDTLDFTGSAIPCELLLIGDKAFPVVVSDSGQVLIAASQYGKGRIVAIAHETYLYSPKFSQFLLNAVRWLKPSADALVGIQSNLDSLVKTFSDKDIKVQSTGVFQDSFGVYCMDAYNASQKKELIAFVKKGGGLLIAGQAWHWAYKHSTENVCFQFPGNQVINVSGIYFTSNYGDRGVFSISKEVPICPLLVRHGIDFIQDLRSLLAGVTGLNIENEGVPSQLLVHGLLAFPVGLDDSQQVFLAAAYYGKGRVVVATHEGQLNTPYLKTFLLNAISWLDGGRQGKIGIESSLNGLHDLLNENQVASGISDLIPSLSVYCCQSYSDSEVQKIHEFVAEGGGLLIGGQAWWWASQHPGQYAAAEYPGNKILNTFGISILGKSLKAGTYKPMKPEDVTQVYHFRRALSRFLQDNSGKDTVPSPSLWLQKLGQDCTEFVKLSSEGSSAVSSIHQMLKDLLHHTKVPTVSKDKPIQNNSNEYVLIQLATSLHDRYPDLSDVILTIDAKNEGSTAWRSTGLYLYPLQNATILFPPAAIRADLQVQIGCHSDDLSNKEELFRPPVVIKIYKVKSEEMTISNLWGGLIYILVPTGCQLGPVQITIRGAVCAPFYKHGETTESAWRNTVRNYSAPLAEFATENIILTVPAANARLVENPGALMSTWDHMMTAVAELASISFHFSRPERIVAGVQISNGWMHSGYPVMCHLQSVKDLIDLEHIKSVGTWGPLHELGHNQQCWGWNITPNATEATCNLWSVYVSEKVLGIPRSKAHESLQPEIRKEAITKYIKNGAKLEDWTVWTALETYLQLQEGFDWAPFIQLFSDYQKITNIVNENTYKMNLWAELFSKQVKTNLVPFFKMWGWPIEDSTTKKLSSLPEWKENPMKNFV</sequence>
<dbReference type="InterPro" id="IPR042279">
    <property type="entry name" value="Pep_M60_3"/>
</dbReference>
<evidence type="ECO:0000313" key="3">
    <source>
        <dbReference type="EMBL" id="KAJ1121193.1"/>
    </source>
</evidence>
<accession>A0AAV7NYP0</accession>
<dbReference type="PANTHER" id="PTHR15730:SF5">
    <property type="entry name" value="SI:CH211-210B2.2-RELATED"/>
    <property type="match status" value="1"/>
</dbReference>
<dbReference type="Proteomes" id="UP001066276">
    <property type="component" value="Chromosome 8"/>
</dbReference>
<comment type="similarity">
    <text evidence="1">Belongs to the TCAF family.</text>
</comment>
<comment type="caution">
    <text evidence="3">The sequence shown here is derived from an EMBL/GenBank/DDBJ whole genome shotgun (WGS) entry which is preliminary data.</text>
</comment>
<dbReference type="FunFam" id="3.40.390.80:FF:000001">
    <property type="entry name" value="TRPM8 channel-associated factor 1"/>
    <property type="match status" value="1"/>
</dbReference>